<dbReference type="STRING" id="265719.SAMN04488509_102448"/>
<evidence type="ECO:0000313" key="3">
    <source>
        <dbReference type="Proteomes" id="UP000199603"/>
    </source>
</evidence>
<dbReference type="OrthoDB" id="9772295at2"/>
<dbReference type="InterPro" id="IPR014917">
    <property type="entry name" value="DUF1800"/>
</dbReference>
<evidence type="ECO:0000313" key="2">
    <source>
        <dbReference type="EMBL" id="SDD43632.1"/>
    </source>
</evidence>
<gene>
    <name evidence="2" type="ORF">SAMN04488509_102448</name>
</gene>
<name>A0A1G6UQL6_9GAMM</name>
<sequence length="594" mass="65916">MKSPSLVPTLRLLATLGFCCGFALQAQAQAIFRDGFDPPPEGPFNEAEASRFLSHATFGPTLTEITRLRGMGYTPWLNEQFSRAASLQLPHLDTLMSIDPSVVWQDKRNDIWFRNVLYRDDQLRQRMAFALSQIFVVSDQNGSVEGNPNALAHYHDMLSQNAFGNYRTLLENVTLHPVMGHYLSMFKNRKPDEAANIRPDENYAREIMQLFSVGLVRLNLDGTVMDGDAGTPGVQPIPTYTQDTIRGFAHVFTGWNWSTCNPPVASDTAGNFNWWDWEYCGPGPGNTDWRLQPGWRQPMRPWGEGTQFGSVFHASSGTKQLLNYPGVSLPGGVLPAGGQARANLAAALDNVFNHPNVGPFFSRLLIQRFTTSNPSPAYVARVAGVFNNNGSGVRGDLQAVLRAILLDPEARTPTRPHAGKLREPLLRITQLWRGLNASSSSGAISEWPDQYGAQAVLSSPTVFNFFLPNYQLPGELASLGLFAPEFQITTDTYITRMTNEIGGKVFWAYQGANTGSWDPVKVDLNRDMQIAHDAGALVDRYNLLFMGGRMSSQMRTVLVNHLNGMGSSNNDQRRARVQDALWLILTSPEYVVEK</sequence>
<dbReference type="RefSeq" id="WP_091240475.1">
    <property type="nucleotide sequence ID" value="NZ_FNAG01000002.1"/>
</dbReference>
<reference evidence="2 3" key="1">
    <citation type="submission" date="2016-10" db="EMBL/GenBank/DDBJ databases">
        <authorList>
            <person name="de Groot N.N."/>
        </authorList>
    </citation>
    <scope>NUCLEOTIDE SEQUENCE [LARGE SCALE GENOMIC DNA]</scope>
    <source>
        <strain evidence="2 3">DSM 16957</strain>
    </source>
</reference>
<evidence type="ECO:0008006" key="4">
    <source>
        <dbReference type="Google" id="ProtNLM"/>
    </source>
</evidence>
<accession>A0A1G6UQL6</accession>
<dbReference type="Proteomes" id="UP000199603">
    <property type="component" value="Unassembled WGS sequence"/>
</dbReference>
<feature type="signal peptide" evidence="1">
    <location>
        <begin position="1"/>
        <end position="28"/>
    </location>
</feature>
<dbReference type="PANTHER" id="PTHR43737">
    <property type="entry name" value="BLL7424 PROTEIN"/>
    <property type="match status" value="1"/>
</dbReference>
<keyword evidence="1" id="KW-0732">Signal</keyword>
<dbReference type="AlphaFoldDB" id="A0A1G6UQL6"/>
<feature type="chain" id="PRO_5011769614" description="DUF1800 domain-containing protein" evidence="1">
    <location>
        <begin position="29"/>
        <end position="594"/>
    </location>
</feature>
<evidence type="ECO:0000256" key="1">
    <source>
        <dbReference type="SAM" id="SignalP"/>
    </source>
</evidence>
<dbReference type="Pfam" id="PF08811">
    <property type="entry name" value="DUF1800"/>
    <property type="match status" value="1"/>
</dbReference>
<dbReference type="PANTHER" id="PTHR43737:SF1">
    <property type="entry name" value="DUF1501 DOMAIN-CONTAINING PROTEIN"/>
    <property type="match status" value="1"/>
</dbReference>
<protein>
    <recommendedName>
        <fullName evidence="4">DUF1800 domain-containing protein</fullName>
    </recommendedName>
</protein>
<keyword evidence="3" id="KW-1185">Reference proteome</keyword>
<organism evidence="2 3">
    <name type="scientific">Aquimonas voraii</name>
    <dbReference type="NCBI Taxonomy" id="265719"/>
    <lineage>
        <taxon>Bacteria</taxon>
        <taxon>Pseudomonadati</taxon>
        <taxon>Pseudomonadota</taxon>
        <taxon>Gammaproteobacteria</taxon>
        <taxon>Lysobacterales</taxon>
        <taxon>Lysobacteraceae</taxon>
        <taxon>Aquimonas</taxon>
    </lineage>
</organism>
<dbReference type="EMBL" id="FNAG01000002">
    <property type="protein sequence ID" value="SDD43632.1"/>
    <property type="molecule type" value="Genomic_DNA"/>
</dbReference>
<proteinExistence type="predicted"/>